<dbReference type="Proteomes" id="UP000050795">
    <property type="component" value="Unassembled WGS sequence"/>
</dbReference>
<keyword evidence="2" id="KW-1185">Reference proteome</keyword>
<dbReference type="AlphaFoldDB" id="A0AA85JK43"/>
<feature type="region of interest" description="Disordered" evidence="1">
    <location>
        <begin position="875"/>
        <end position="935"/>
    </location>
</feature>
<feature type="compositionally biased region" description="Low complexity" evidence="1">
    <location>
        <begin position="911"/>
        <end position="924"/>
    </location>
</feature>
<dbReference type="WBParaSite" id="TREG1_25110.1">
    <property type="protein sequence ID" value="TREG1_25110.1"/>
    <property type="gene ID" value="TREG1_25110"/>
</dbReference>
<name>A0AA85JK43_TRIRE</name>
<evidence type="ECO:0000256" key="1">
    <source>
        <dbReference type="SAM" id="MobiDB-lite"/>
    </source>
</evidence>
<protein>
    <recommendedName>
        <fullName evidence="4">MATH domain-containing protein</fullName>
    </recommendedName>
</protein>
<accession>A0AA85JK43</accession>
<proteinExistence type="predicted"/>
<organism evidence="2 3">
    <name type="scientific">Trichobilharzia regenti</name>
    <name type="common">Nasal bird schistosome</name>
    <dbReference type="NCBI Taxonomy" id="157069"/>
    <lineage>
        <taxon>Eukaryota</taxon>
        <taxon>Metazoa</taxon>
        <taxon>Spiralia</taxon>
        <taxon>Lophotrochozoa</taxon>
        <taxon>Platyhelminthes</taxon>
        <taxon>Trematoda</taxon>
        <taxon>Digenea</taxon>
        <taxon>Strigeidida</taxon>
        <taxon>Schistosomatoidea</taxon>
        <taxon>Schistosomatidae</taxon>
        <taxon>Trichobilharzia</taxon>
    </lineage>
</organism>
<sequence length="935" mass="107819">MTSLHYPHLNYSLESQGSEFIEKEHKSTSDDNVCLAPLHRYVHMNDSANTQIFTFLLLPHLLCGLVDFVETKVFHYAEHDWFVRFERTDTHLGFFLELLVPKYEECENLYMTSTHSTTTTTTATVTNKLKHKLNKRPTQWKTITVDFEFTIRNRGIFSQNECFSRLNCTFTQNDFRHGRKNVIDLAALSSKRFLFDDGRCIIELGLRNPHVTIKLQAQQTKDPTNELPLSKNINRSRHPNPIVLKRMDNTTFTLPNTIHFETDKFFYADDLWILTIDVEPYRDLSTNLDLNIDENQDLCVDVEVCLVKQTSQRNYNYACNESEKPLGTHWIHLTCNAYLPGECNTGLMDFYIGSHGWPLKAHCCKFDELRHQQIDQSRRDSLRCDSSEYSGKRSKSSALAFLLSTVSSNFSITLEMVLYEQLTVVNFPINSFENSIDTDSCIITDPMQLHWRLFMNSSSRLVRLGLLQEHKRHVEHQTQGASGGRRSPKKYAKQYYPELVNIPSGYMSLVGCKLRIRSCHTDKNHSSHTIEPVGKEILHIMSTKSDVYEEALAHANHHQQHNYTNHAQDNLNIFLIDYLSHNLLKSEVTELWRDLCNSGTVDISIRDSKHLYRKANQISIGQVAMEITRQELTDSSLGLFNSKTGTIIIEIHWLYRHQVYIDTICQTDEIGARQYQQMRCELMRITKEKDELERQLMAFQLGLVQIDSQSQGPKSMLPIETLTSQVGRSRRVPSKSNNDYAPTKRYTEKSESQHLNYKMNDTVPHFEHGYTNQSTRSQAQNTYSAPYYNSHKHKTNKPPDLILRSHLEGSNRRSSFDYEFSDGSIPRTSVPVLRPYSSQLPSSSTGLSEKRRQFISSKGSWKTCEAVRYRPDSDYNQNHVYASRHPPQKTRSSRESSSQSYAAAGNYSPCSTSGGSSTSRAFTTRSEHEFSFSSR</sequence>
<reference evidence="3" key="2">
    <citation type="submission" date="2023-11" db="UniProtKB">
        <authorList>
            <consortium name="WormBaseParasite"/>
        </authorList>
    </citation>
    <scope>IDENTIFICATION</scope>
</reference>
<evidence type="ECO:0000313" key="3">
    <source>
        <dbReference type="WBParaSite" id="TREG1_25110.1"/>
    </source>
</evidence>
<feature type="region of interest" description="Disordered" evidence="1">
    <location>
        <begin position="710"/>
        <end position="754"/>
    </location>
</feature>
<evidence type="ECO:0008006" key="4">
    <source>
        <dbReference type="Google" id="ProtNLM"/>
    </source>
</evidence>
<feature type="compositionally biased region" description="Low complexity" evidence="1">
    <location>
        <begin position="837"/>
        <end position="847"/>
    </location>
</feature>
<reference evidence="2" key="1">
    <citation type="submission" date="2022-06" db="EMBL/GenBank/DDBJ databases">
        <authorList>
            <person name="Berger JAMES D."/>
            <person name="Berger JAMES D."/>
        </authorList>
    </citation>
    <scope>NUCLEOTIDE SEQUENCE [LARGE SCALE GENOMIC DNA]</scope>
</reference>
<feature type="compositionally biased region" description="Basic and acidic residues" evidence="1">
    <location>
        <begin position="925"/>
        <end position="935"/>
    </location>
</feature>
<feature type="region of interest" description="Disordered" evidence="1">
    <location>
        <begin position="816"/>
        <end position="852"/>
    </location>
</feature>
<evidence type="ECO:0000313" key="2">
    <source>
        <dbReference type="Proteomes" id="UP000050795"/>
    </source>
</evidence>